<dbReference type="GO" id="GO:0005524">
    <property type="term" value="F:ATP binding"/>
    <property type="evidence" value="ECO:0007669"/>
    <property type="project" value="UniProtKB-UniRule"/>
</dbReference>
<keyword evidence="4" id="KW-0547">Nucleotide-binding</keyword>
<dbReference type="InterPro" id="IPR050113">
    <property type="entry name" value="Ub_conjugating_enzyme"/>
</dbReference>
<dbReference type="InterPro" id="IPR000608">
    <property type="entry name" value="UBC"/>
</dbReference>
<name>A0A316VWP6_9BASI</name>
<dbReference type="STRING" id="1522189.A0A316VWP6"/>
<gene>
    <name evidence="6" type="ORF">IE81DRAFT_357946</name>
</gene>
<dbReference type="AlphaFoldDB" id="A0A316VWP6"/>
<evidence type="ECO:0000256" key="2">
    <source>
        <dbReference type="ARBA" id="ARBA00022786"/>
    </source>
</evidence>
<dbReference type="FunCoup" id="A0A316VWP6">
    <property type="interactions" value="136"/>
</dbReference>
<dbReference type="PANTHER" id="PTHR24067">
    <property type="entry name" value="UBIQUITIN-CONJUGATING ENZYME E2"/>
    <property type="match status" value="1"/>
</dbReference>
<dbReference type="GeneID" id="37038569"/>
<evidence type="ECO:0000256" key="4">
    <source>
        <dbReference type="RuleBase" id="RU362109"/>
    </source>
</evidence>
<dbReference type="Gene3D" id="3.10.110.10">
    <property type="entry name" value="Ubiquitin Conjugating Enzyme"/>
    <property type="match status" value="1"/>
</dbReference>
<dbReference type="PROSITE" id="PS00183">
    <property type="entry name" value="UBC_1"/>
    <property type="match status" value="1"/>
</dbReference>
<dbReference type="OrthoDB" id="9973183at2759"/>
<dbReference type="Pfam" id="PF00179">
    <property type="entry name" value="UQ_con"/>
    <property type="match status" value="1"/>
</dbReference>
<keyword evidence="1" id="KW-0808">Transferase</keyword>
<dbReference type="GO" id="GO:0016740">
    <property type="term" value="F:transferase activity"/>
    <property type="evidence" value="ECO:0007669"/>
    <property type="project" value="UniProtKB-KW"/>
</dbReference>
<dbReference type="InParanoid" id="A0A316VWP6"/>
<dbReference type="SUPFAM" id="SSF54495">
    <property type="entry name" value="UBC-like"/>
    <property type="match status" value="1"/>
</dbReference>
<evidence type="ECO:0000256" key="1">
    <source>
        <dbReference type="ARBA" id="ARBA00022679"/>
    </source>
</evidence>
<feature type="domain" description="UBC core" evidence="5">
    <location>
        <begin position="9"/>
        <end position="179"/>
    </location>
</feature>
<dbReference type="SMART" id="SM00212">
    <property type="entry name" value="UBCc"/>
    <property type="match status" value="1"/>
</dbReference>
<keyword evidence="2 4" id="KW-0833">Ubl conjugation pathway</keyword>
<reference evidence="6 7" key="1">
    <citation type="journal article" date="2018" name="Mol. Biol. Evol.">
        <title>Broad Genomic Sampling Reveals a Smut Pathogenic Ancestry of the Fungal Clade Ustilaginomycotina.</title>
        <authorList>
            <person name="Kijpornyongpan T."/>
            <person name="Mondo S.J."/>
            <person name="Barry K."/>
            <person name="Sandor L."/>
            <person name="Lee J."/>
            <person name="Lipzen A."/>
            <person name="Pangilinan J."/>
            <person name="LaButti K."/>
            <person name="Hainaut M."/>
            <person name="Henrissat B."/>
            <person name="Grigoriev I.V."/>
            <person name="Spatafora J.W."/>
            <person name="Aime M.C."/>
        </authorList>
    </citation>
    <scope>NUCLEOTIDE SEQUENCE [LARGE SCALE GENOMIC DNA]</scope>
    <source>
        <strain evidence="6 7">MCA 4658</strain>
    </source>
</reference>
<dbReference type="PROSITE" id="PS50127">
    <property type="entry name" value="UBC_2"/>
    <property type="match status" value="1"/>
</dbReference>
<comment type="similarity">
    <text evidence="4">Belongs to the ubiquitin-conjugating enzyme family.</text>
</comment>
<accession>A0A316VWP6</accession>
<dbReference type="EMBL" id="KZ819386">
    <property type="protein sequence ID" value="PWN41872.1"/>
    <property type="molecule type" value="Genomic_DNA"/>
</dbReference>
<protein>
    <submittedName>
        <fullName evidence="6">Putative ubiquitin-conjugating enzyme E2</fullName>
    </submittedName>
</protein>
<dbReference type="Proteomes" id="UP000245783">
    <property type="component" value="Unassembled WGS sequence"/>
</dbReference>
<keyword evidence="7" id="KW-1185">Reference proteome</keyword>
<dbReference type="InterPro" id="IPR023313">
    <property type="entry name" value="UBQ-conjugating_AS"/>
</dbReference>
<organism evidence="6 7">
    <name type="scientific">Ceraceosorus guamensis</name>
    <dbReference type="NCBI Taxonomy" id="1522189"/>
    <lineage>
        <taxon>Eukaryota</taxon>
        <taxon>Fungi</taxon>
        <taxon>Dikarya</taxon>
        <taxon>Basidiomycota</taxon>
        <taxon>Ustilaginomycotina</taxon>
        <taxon>Exobasidiomycetes</taxon>
        <taxon>Ceraceosorales</taxon>
        <taxon>Ceraceosoraceae</taxon>
        <taxon>Ceraceosorus</taxon>
    </lineage>
</organism>
<keyword evidence="4" id="KW-0067">ATP-binding</keyword>
<dbReference type="InterPro" id="IPR016135">
    <property type="entry name" value="UBQ-conjugating_enzyme/RWD"/>
</dbReference>
<evidence type="ECO:0000259" key="5">
    <source>
        <dbReference type="PROSITE" id="PS50127"/>
    </source>
</evidence>
<proteinExistence type="inferred from homology"/>
<feature type="active site" description="Glycyl thioester intermediate" evidence="3">
    <location>
        <position position="116"/>
    </location>
</feature>
<evidence type="ECO:0000313" key="6">
    <source>
        <dbReference type="EMBL" id="PWN41872.1"/>
    </source>
</evidence>
<dbReference type="CDD" id="cd23812">
    <property type="entry name" value="UBCc_ScPEX4-like"/>
    <property type="match status" value="1"/>
</dbReference>
<dbReference type="RefSeq" id="XP_025369032.1">
    <property type="nucleotide sequence ID" value="XM_025516699.1"/>
</dbReference>
<sequence>MTTSVSSSSTIKRLLKEYSIIRSEQAKLEASGSEWQREEGIGKNSCLLELRPWDSEEEDLFEWTATILGPEGGCYEGGLFRLSIVIPPAYPTRPPSMSFKTKIWHPNVHWKTGEICLDVLSSQWTPAWTLTSACTAVIALLDAPEADSPLNVDAATVLRTGDRSAYVSAARMYTLLHAYDT</sequence>
<evidence type="ECO:0000256" key="3">
    <source>
        <dbReference type="PROSITE-ProRule" id="PRU10133"/>
    </source>
</evidence>
<evidence type="ECO:0000313" key="7">
    <source>
        <dbReference type="Proteomes" id="UP000245783"/>
    </source>
</evidence>